<dbReference type="PROSITE" id="PS51642">
    <property type="entry name" value="HEMOPEXIN_2"/>
    <property type="match status" value="1"/>
</dbReference>
<evidence type="ECO:0000256" key="1">
    <source>
        <dbReference type="PROSITE-ProRule" id="PRU01011"/>
    </source>
</evidence>
<evidence type="ECO:0000313" key="2">
    <source>
        <dbReference type="EMBL" id="KAH0625309.1"/>
    </source>
</evidence>
<gene>
    <name evidence="2" type="ORF">JD844_033818</name>
</gene>
<protein>
    <recommendedName>
        <fullName evidence="4">Hemopexin</fullName>
    </recommendedName>
</protein>
<keyword evidence="3" id="KW-1185">Reference proteome</keyword>
<reference evidence="2 3" key="1">
    <citation type="journal article" date="2022" name="Gigascience">
        <title>A chromosome-level genome assembly and annotation of the desert horned lizard, Phrynosoma platyrhinos, provides insight into chromosomal rearrangements among reptiles.</title>
        <authorList>
            <person name="Koochekian N."/>
            <person name="Ascanio A."/>
            <person name="Farleigh K."/>
            <person name="Card D.C."/>
            <person name="Schield D.R."/>
            <person name="Castoe T.A."/>
            <person name="Jezkova T."/>
        </authorList>
    </citation>
    <scope>NUCLEOTIDE SEQUENCE [LARGE SCALE GENOMIC DNA]</scope>
    <source>
        <strain evidence="2">NK-2021</strain>
    </source>
</reference>
<dbReference type="Gene3D" id="2.110.10.10">
    <property type="entry name" value="Hemopexin-like domain"/>
    <property type="match status" value="2"/>
</dbReference>
<evidence type="ECO:0000313" key="3">
    <source>
        <dbReference type="Proteomes" id="UP000826234"/>
    </source>
</evidence>
<dbReference type="Pfam" id="PF00045">
    <property type="entry name" value="Hemopexin"/>
    <property type="match status" value="1"/>
</dbReference>
<proteinExistence type="predicted"/>
<evidence type="ECO:0008006" key="4">
    <source>
        <dbReference type="Google" id="ProtNLM"/>
    </source>
</evidence>
<comment type="caution">
    <text evidence="2">The sequence shown here is derived from an EMBL/GenBank/DDBJ whole genome shotgun (WGS) entry which is preliminary data.</text>
</comment>
<dbReference type="InterPro" id="IPR018487">
    <property type="entry name" value="Hemopexin-like_repeat"/>
</dbReference>
<dbReference type="InterPro" id="IPR036375">
    <property type="entry name" value="Hemopexin-like_dom_sf"/>
</dbReference>
<feature type="repeat" description="Hemopexin" evidence="1">
    <location>
        <begin position="47"/>
        <end position="93"/>
    </location>
</feature>
<dbReference type="Proteomes" id="UP000826234">
    <property type="component" value="Unassembled WGS sequence"/>
</dbReference>
<dbReference type="EMBL" id="JAIPUX010001232">
    <property type="protein sequence ID" value="KAH0625309.1"/>
    <property type="molecule type" value="Genomic_DNA"/>
</dbReference>
<sequence>MERRCGEEGFDAITLDENGAMLFFQGSTILAYDLKTKEVKRRNWPAVANCSAAIRWQERYYCFQGVRFLRFDPVTGHVPPNYPRDARNYFMACPGVGEWLFSFHTPEGALGPDSAHSYGPSGSQVSIYLAEQGYRRVEGYPRPVQEELGVSRADATFTCPQSKDLYVIQENQLHHVDLTQSPRRPDSSILIPHDRVDSALCTNKGLFLFHGADVYHYTDVAQLRAAKAPAPAQNIAITFLKCPAAPESTGVHEGPKRPPH</sequence>
<accession>A0ABQ7T718</accession>
<name>A0ABQ7T718_PHRPL</name>
<dbReference type="SUPFAM" id="SSF50923">
    <property type="entry name" value="Hemopexin-like domain"/>
    <property type="match status" value="2"/>
</dbReference>
<dbReference type="SMART" id="SM00120">
    <property type="entry name" value="HX"/>
    <property type="match status" value="2"/>
</dbReference>
<organism evidence="2 3">
    <name type="scientific">Phrynosoma platyrhinos</name>
    <name type="common">Desert horned lizard</name>
    <dbReference type="NCBI Taxonomy" id="52577"/>
    <lineage>
        <taxon>Eukaryota</taxon>
        <taxon>Metazoa</taxon>
        <taxon>Chordata</taxon>
        <taxon>Craniata</taxon>
        <taxon>Vertebrata</taxon>
        <taxon>Euteleostomi</taxon>
        <taxon>Lepidosauria</taxon>
        <taxon>Squamata</taxon>
        <taxon>Bifurcata</taxon>
        <taxon>Unidentata</taxon>
        <taxon>Episquamata</taxon>
        <taxon>Toxicofera</taxon>
        <taxon>Iguania</taxon>
        <taxon>Phrynosomatidae</taxon>
        <taxon>Phrynosomatinae</taxon>
        <taxon>Phrynosoma</taxon>
    </lineage>
</organism>